<keyword evidence="2" id="KW-0732">Signal</keyword>
<evidence type="ECO:0000256" key="3">
    <source>
        <dbReference type="ARBA" id="ARBA00022764"/>
    </source>
</evidence>
<evidence type="ECO:0000313" key="7">
    <source>
        <dbReference type="EMBL" id="TMR20172.1"/>
    </source>
</evidence>
<dbReference type="GO" id="GO:0042597">
    <property type="term" value="C:periplasmic space"/>
    <property type="evidence" value="ECO:0007669"/>
    <property type="project" value="UniProtKB-SubCell"/>
</dbReference>
<dbReference type="OrthoDB" id="9787373at2"/>
<evidence type="ECO:0000259" key="6">
    <source>
        <dbReference type="Pfam" id="PF16889"/>
    </source>
</evidence>
<dbReference type="InterPro" id="IPR031680">
    <property type="entry name" value="Hepar_II_III_N"/>
</dbReference>
<feature type="domain" description="Heparin-sulfate lyase N-terminal" evidence="6">
    <location>
        <begin position="78"/>
        <end position="249"/>
    </location>
</feature>
<proteinExistence type="predicted"/>
<name>A0A5S4FJJ6_9ACTN</name>
<sequence length="576" mass="64048">MKYVEKAPHVDPVRMRHITDEALLAELGVTSIAEARPWRRPDPAWDGPATIEEADALIGAEVDFLDKGRGRSRLYGFHYLRWMTPLVHAYRETGDARYAAEWDRLFRQWYGTRDQVEGDWPGLDVIWYSLGVWARSMHVTRAMAELADEPALSDECWAMMMKTVLGGARWSAEEHDEFRHGNWQFVCAAELLHVATLFPELPEAPRWAEIGRARVLEHLELDVRADGGHHERSPGYHGMVLDAVHRVLALDPSFAEHPRVRAMHSWFASLVTSGGWIPHLQDSGVVWPAGALRRGAELGVRPEPGSHLLDASGYAIFRAGHLHTVINYGPYVGHELEPHSHHAALDFVLSGWGVPLAWEAGGPPSYDDPGYYDWYQATRGHNTILVPGEEYTEDRKAGLDLFHAGQHVDVFAGHHHGYSARHDRRIVFVRDEPSYWLVTDSIDADAVWQVHGLAPWKPHGSGYVTKNLLVVPLEAPDEVLHGNGPARIPDPATGTAEYGEIHSLGLRRADGRFTVALVPFTDDPPAVHLATVPPLASPQETSVPDHLRVAIGGIVDTVSASTWARADVREGWAADG</sequence>
<protein>
    <submittedName>
        <fullName evidence="7">Uncharacterized protein</fullName>
    </submittedName>
</protein>
<comment type="subcellular location">
    <subcellularLocation>
        <location evidence="1">Periplasm</location>
    </subcellularLocation>
</comment>
<keyword evidence="4" id="KW-0456">Lyase</keyword>
<evidence type="ECO:0000256" key="1">
    <source>
        <dbReference type="ARBA" id="ARBA00004418"/>
    </source>
</evidence>
<comment type="caution">
    <text evidence="7">The sequence shown here is derived from an EMBL/GenBank/DDBJ whole genome shotgun (WGS) entry which is preliminary data.</text>
</comment>
<dbReference type="Pfam" id="PF07940">
    <property type="entry name" value="Hepar_II_III_C"/>
    <property type="match status" value="1"/>
</dbReference>
<dbReference type="GO" id="GO:0016829">
    <property type="term" value="F:lyase activity"/>
    <property type="evidence" value="ECO:0007669"/>
    <property type="project" value="UniProtKB-KW"/>
</dbReference>
<dbReference type="InterPro" id="IPR012480">
    <property type="entry name" value="Hepar_II_III_C"/>
</dbReference>
<evidence type="ECO:0000256" key="2">
    <source>
        <dbReference type="ARBA" id="ARBA00022729"/>
    </source>
</evidence>
<organism evidence="7 8">
    <name type="scientific">Nonomuraea turkmeniaca</name>
    <dbReference type="NCBI Taxonomy" id="103838"/>
    <lineage>
        <taxon>Bacteria</taxon>
        <taxon>Bacillati</taxon>
        <taxon>Actinomycetota</taxon>
        <taxon>Actinomycetes</taxon>
        <taxon>Streptosporangiales</taxon>
        <taxon>Streptosporangiaceae</taxon>
        <taxon>Nonomuraea</taxon>
    </lineage>
</organism>
<reference evidence="7 8" key="1">
    <citation type="submission" date="2019-05" db="EMBL/GenBank/DDBJ databases">
        <title>Draft genome sequence of Nonomuraea turkmeniaca DSM 43926.</title>
        <authorList>
            <person name="Saricaoglu S."/>
            <person name="Isik K."/>
        </authorList>
    </citation>
    <scope>NUCLEOTIDE SEQUENCE [LARGE SCALE GENOMIC DNA]</scope>
    <source>
        <strain evidence="7 8">DSM 43926</strain>
    </source>
</reference>
<dbReference type="EMBL" id="VCKY01000059">
    <property type="protein sequence ID" value="TMR20172.1"/>
    <property type="molecule type" value="Genomic_DNA"/>
</dbReference>
<dbReference type="SUPFAM" id="SSF48230">
    <property type="entry name" value="Chondroitin AC/alginate lyase"/>
    <property type="match status" value="1"/>
</dbReference>
<dbReference type="AlphaFoldDB" id="A0A5S4FJJ6"/>
<keyword evidence="8" id="KW-1185">Reference proteome</keyword>
<dbReference type="Gene3D" id="1.50.10.100">
    <property type="entry name" value="Chondroitin AC/alginate lyase"/>
    <property type="match status" value="1"/>
</dbReference>
<dbReference type="PANTHER" id="PTHR39210">
    <property type="entry name" value="HEPARIN-SULFATE LYASE"/>
    <property type="match status" value="1"/>
</dbReference>
<dbReference type="Pfam" id="PF16889">
    <property type="entry name" value="Hepar_II_III_N"/>
    <property type="match status" value="1"/>
</dbReference>
<evidence type="ECO:0000259" key="5">
    <source>
        <dbReference type="Pfam" id="PF07940"/>
    </source>
</evidence>
<dbReference type="RefSeq" id="WP_138667501.1">
    <property type="nucleotide sequence ID" value="NZ_VCKY01000059.1"/>
</dbReference>
<dbReference type="Proteomes" id="UP000309128">
    <property type="component" value="Unassembled WGS sequence"/>
</dbReference>
<feature type="domain" description="Heparinase II/III-like C-terminal" evidence="5">
    <location>
        <begin position="302"/>
        <end position="445"/>
    </location>
</feature>
<keyword evidence="3" id="KW-0574">Periplasm</keyword>
<gene>
    <name evidence="7" type="ORF">ETD86_19055</name>
</gene>
<dbReference type="Gene3D" id="2.70.98.70">
    <property type="match status" value="1"/>
</dbReference>
<dbReference type="PANTHER" id="PTHR39210:SF1">
    <property type="entry name" value="HEPARIN-SULFATE LYASE"/>
    <property type="match status" value="1"/>
</dbReference>
<dbReference type="InterPro" id="IPR008929">
    <property type="entry name" value="Chondroitin_lyas"/>
</dbReference>
<accession>A0A5S4FJJ6</accession>
<evidence type="ECO:0000313" key="8">
    <source>
        <dbReference type="Proteomes" id="UP000309128"/>
    </source>
</evidence>
<evidence type="ECO:0000256" key="4">
    <source>
        <dbReference type="ARBA" id="ARBA00023239"/>
    </source>
</evidence>